<name>A0ABM9ER89_9BACI</name>
<evidence type="ECO:0000313" key="1">
    <source>
        <dbReference type="EMBL" id="CAH2714630.1"/>
    </source>
</evidence>
<comment type="caution">
    <text evidence="1">The sequence shown here is derived from an EMBL/GenBank/DDBJ whole genome shotgun (WGS) entry which is preliminary data.</text>
</comment>
<reference evidence="1" key="1">
    <citation type="submission" date="2022-04" db="EMBL/GenBank/DDBJ databases">
        <authorList>
            <person name="Criscuolo A."/>
        </authorList>
    </citation>
    <scope>NUCLEOTIDE SEQUENCE</scope>
    <source>
        <strain evidence="1">CIP111895</strain>
    </source>
</reference>
<accession>A0ABM9ER89</accession>
<organism evidence="1 2">
    <name type="scientific">Neobacillus rhizosphaerae</name>
    <dbReference type="NCBI Taxonomy" id="2880965"/>
    <lineage>
        <taxon>Bacteria</taxon>
        <taxon>Bacillati</taxon>
        <taxon>Bacillota</taxon>
        <taxon>Bacilli</taxon>
        <taxon>Bacillales</taxon>
        <taxon>Bacillaceae</taxon>
        <taxon>Neobacillus</taxon>
    </lineage>
</organism>
<keyword evidence="2" id="KW-1185">Reference proteome</keyword>
<protein>
    <submittedName>
        <fullName evidence="1">Uncharacterized protein</fullName>
    </submittedName>
</protein>
<dbReference type="Proteomes" id="UP000838308">
    <property type="component" value="Unassembled WGS sequence"/>
</dbReference>
<gene>
    <name evidence="1" type="ORF">BACCIP111895_01802</name>
</gene>
<proteinExistence type="predicted"/>
<sequence length="70" mass="8255">MFQYWKQKGDFRDEKSPLIPIDGRMPAILVKRGDLLQHNGVVDMIDIINEFRIKVSLRCVIVFYSILRAF</sequence>
<dbReference type="EMBL" id="CALBWS010000008">
    <property type="protein sequence ID" value="CAH2714630.1"/>
    <property type="molecule type" value="Genomic_DNA"/>
</dbReference>
<evidence type="ECO:0000313" key="2">
    <source>
        <dbReference type="Proteomes" id="UP000838308"/>
    </source>
</evidence>